<dbReference type="RefSeq" id="WP_207989159.1">
    <property type="nucleotide sequence ID" value="NZ_CP071794.1"/>
</dbReference>
<dbReference type="InterPro" id="IPR013785">
    <property type="entry name" value="Aldolase_TIM"/>
</dbReference>
<reference evidence="2 3" key="1">
    <citation type="submission" date="2021-03" db="EMBL/GenBank/DDBJ databases">
        <title>Complete genome of Parasphingorhabdus_sp.JHSY0214.</title>
        <authorList>
            <person name="Yoo J.H."/>
            <person name="Bae J.W."/>
        </authorList>
    </citation>
    <scope>NUCLEOTIDE SEQUENCE [LARGE SCALE GENOMIC DNA]</scope>
    <source>
        <strain evidence="2 3">JHSY0214</strain>
    </source>
</reference>
<accession>A0ABX7T5X4</accession>
<dbReference type="SUPFAM" id="SSF51395">
    <property type="entry name" value="FMN-linked oxidoreductases"/>
    <property type="match status" value="1"/>
</dbReference>
<dbReference type="Gene3D" id="3.20.20.70">
    <property type="entry name" value="Aldolase class I"/>
    <property type="match status" value="1"/>
</dbReference>
<keyword evidence="3" id="KW-1185">Reference proteome</keyword>
<dbReference type="PANTHER" id="PTHR22893">
    <property type="entry name" value="NADH OXIDOREDUCTASE-RELATED"/>
    <property type="match status" value="1"/>
</dbReference>
<dbReference type="InterPro" id="IPR001155">
    <property type="entry name" value="OxRdtase_FMN_N"/>
</dbReference>
<gene>
    <name evidence="2" type="ORF">J4G78_05405</name>
</gene>
<dbReference type="Proteomes" id="UP000663923">
    <property type="component" value="Chromosome"/>
</dbReference>
<dbReference type="EMBL" id="CP071794">
    <property type="protein sequence ID" value="QTD57006.1"/>
    <property type="molecule type" value="Genomic_DNA"/>
</dbReference>
<evidence type="ECO:0000259" key="1">
    <source>
        <dbReference type="Pfam" id="PF00724"/>
    </source>
</evidence>
<feature type="domain" description="NADH:flavin oxidoreductase/NADH oxidase N-terminal" evidence="1">
    <location>
        <begin position="4"/>
        <end position="335"/>
    </location>
</feature>
<dbReference type="Pfam" id="PF00724">
    <property type="entry name" value="Oxidored_FMN"/>
    <property type="match status" value="1"/>
</dbReference>
<proteinExistence type="predicted"/>
<sequence>MSTLFDPIILGAIEAPNRMLMAPLTRCRSTMEHVPTPIMGEYYAQRAGAGLIISEATGISQQGMGTPFAPGIWNDEQTEAWKPIIERVHAAGGRIICQLWHMGRIVHPDFLGGDKPVSSSATTAPGSVRTYQGKRDYVEARPLGLDEIPTLLDDYTNAAENAKKAGFDGVQLHSANGYLIDQFIRSGTNFRTDEYGGSIENRIRLLGEVTQRLVDVWGSDRVSVRLSPNGDSQGADDATPVETFTAAAKLLDSIGIAFLELREPPAHGTYGNTDVPAVSPDIRPVFSKPLVLNSDYFYDNATEALAEDKADAISFGRTFMTNPDLPERFRAGAELNPIDFTPSWYSQGAEGYVDYPTMDQAAQTKATA</sequence>
<dbReference type="InterPro" id="IPR045247">
    <property type="entry name" value="Oye-like"/>
</dbReference>
<name>A0ABX7T5X4_9SPHN</name>
<protein>
    <submittedName>
        <fullName evidence="2">Alkene reductase</fullName>
    </submittedName>
</protein>
<evidence type="ECO:0000313" key="2">
    <source>
        <dbReference type="EMBL" id="QTD57006.1"/>
    </source>
</evidence>
<dbReference type="CDD" id="cd02933">
    <property type="entry name" value="OYE_like_FMN"/>
    <property type="match status" value="1"/>
</dbReference>
<organism evidence="2 3">
    <name type="scientific">Parasphingorhabdus cellanae</name>
    <dbReference type="NCBI Taxonomy" id="2806553"/>
    <lineage>
        <taxon>Bacteria</taxon>
        <taxon>Pseudomonadati</taxon>
        <taxon>Pseudomonadota</taxon>
        <taxon>Alphaproteobacteria</taxon>
        <taxon>Sphingomonadales</taxon>
        <taxon>Sphingomonadaceae</taxon>
        <taxon>Parasphingorhabdus</taxon>
    </lineage>
</organism>
<dbReference type="PANTHER" id="PTHR22893:SF98">
    <property type="entry name" value="OXIDOREDUCTASE"/>
    <property type="match status" value="1"/>
</dbReference>
<evidence type="ECO:0000313" key="3">
    <source>
        <dbReference type="Proteomes" id="UP000663923"/>
    </source>
</evidence>